<keyword evidence="2 6" id="KW-0812">Transmembrane</keyword>
<feature type="transmembrane region" description="Helical" evidence="6">
    <location>
        <begin position="211"/>
        <end position="234"/>
    </location>
</feature>
<dbReference type="PANTHER" id="PTHR12242">
    <property type="entry name" value="OS02G0130600 PROTEIN-RELATED"/>
    <property type="match status" value="1"/>
</dbReference>
<dbReference type="KEGG" id="ela:UCREL1_3493"/>
<evidence type="ECO:0000256" key="3">
    <source>
        <dbReference type="ARBA" id="ARBA00022989"/>
    </source>
</evidence>
<dbReference type="STRING" id="1287681.M7THR0"/>
<evidence type="ECO:0000256" key="1">
    <source>
        <dbReference type="ARBA" id="ARBA00004127"/>
    </source>
</evidence>
<feature type="region of interest" description="Disordered" evidence="5">
    <location>
        <begin position="299"/>
        <end position="318"/>
    </location>
</feature>
<gene>
    <name evidence="7" type="ORF">UCREL1_3493</name>
</gene>
<keyword evidence="4 6" id="KW-0472">Membrane</keyword>
<evidence type="ECO:0000256" key="4">
    <source>
        <dbReference type="ARBA" id="ARBA00023136"/>
    </source>
</evidence>
<dbReference type="HOGENOM" id="CLU_062880_0_0_1"/>
<dbReference type="OMA" id="QHAMNSG"/>
<dbReference type="EMBL" id="KB706076">
    <property type="protein sequence ID" value="EMR69481.1"/>
    <property type="molecule type" value="Genomic_DNA"/>
</dbReference>
<dbReference type="GO" id="GO:0016020">
    <property type="term" value="C:membrane"/>
    <property type="evidence" value="ECO:0007669"/>
    <property type="project" value="InterPro"/>
</dbReference>
<proteinExistence type="predicted"/>
<comment type="subcellular location">
    <subcellularLocation>
        <location evidence="1">Endomembrane system</location>
        <topology evidence="1">Multi-pass membrane protein</topology>
    </subcellularLocation>
</comment>
<dbReference type="eggNOG" id="ENOG502RZDB">
    <property type="taxonomic scope" value="Eukaryota"/>
</dbReference>
<sequence length="332" mass="36373">MPLPRFLSFGRDPFDPTHRFATSWLLPPAALFAIRALFSLYAFTTLFFNLGWGCTHASTVAVTGGNTTDTGAAVSSSSGSETDDVRCLKTKQSFSYFTVLTYWGVAFYLLVAAVHTATYAWRGVPLLNARRFPRPLHALHALFYTSVTTYPPLVTIVYWAVLYPTAYGDAGGFPDAYAAWSNASQHALNSLFALFEILVPRTEPAPLIHLWWLIVILALYLGLAYVTVATEGFYVYPFLDAAETAGGRKGVTAYIFGILAAVVVLFGVVWCLVWARRWLTEEKLGCKGKFAAGDEVARNPAAGEKPSRNLSHTDPEMGVWTGTETKITANLA</sequence>
<keyword evidence="8" id="KW-1185">Reference proteome</keyword>
<dbReference type="Pfam" id="PF04750">
    <property type="entry name" value="Far-17a_AIG1"/>
    <property type="match status" value="1"/>
</dbReference>
<dbReference type="InterPro" id="IPR006838">
    <property type="entry name" value="ADTRP_AIG1"/>
</dbReference>
<evidence type="ECO:0008006" key="9">
    <source>
        <dbReference type="Google" id="ProtNLM"/>
    </source>
</evidence>
<reference evidence="8" key="1">
    <citation type="journal article" date="2013" name="Genome Announc.">
        <title>Draft genome sequence of the grapevine dieback fungus Eutypa lata UCR-EL1.</title>
        <authorList>
            <person name="Blanco-Ulate B."/>
            <person name="Rolshausen P.E."/>
            <person name="Cantu D."/>
        </authorList>
    </citation>
    <scope>NUCLEOTIDE SEQUENCE [LARGE SCALE GENOMIC DNA]</scope>
    <source>
        <strain evidence="8">UCR-EL1</strain>
    </source>
</reference>
<evidence type="ECO:0000256" key="2">
    <source>
        <dbReference type="ARBA" id="ARBA00022692"/>
    </source>
</evidence>
<dbReference type="Proteomes" id="UP000012174">
    <property type="component" value="Unassembled WGS sequence"/>
</dbReference>
<evidence type="ECO:0000313" key="7">
    <source>
        <dbReference type="EMBL" id="EMR69481.1"/>
    </source>
</evidence>
<dbReference type="OrthoDB" id="419711at2759"/>
<dbReference type="GO" id="GO:0012505">
    <property type="term" value="C:endomembrane system"/>
    <property type="evidence" value="ECO:0007669"/>
    <property type="project" value="UniProtKB-SubCell"/>
</dbReference>
<dbReference type="PANTHER" id="PTHR12242:SF1">
    <property type="entry name" value="MYND-TYPE DOMAIN-CONTAINING PROTEIN"/>
    <property type="match status" value="1"/>
</dbReference>
<feature type="transmembrane region" description="Helical" evidence="6">
    <location>
        <begin position="254"/>
        <end position="275"/>
    </location>
</feature>
<keyword evidence="3 6" id="KW-1133">Transmembrane helix</keyword>
<feature type="transmembrane region" description="Helical" evidence="6">
    <location>
        <begin position="21"/>
        <end position="43"/>
    </location>
</feature>
<organism evidence="7 8">
    <name type="scientific">Eutypa lata (strain UCR-EL1)</name>
    <name type="common">Grapevine dieback disease fungus</name>
    <name type="synonym">Eutypa armeniacae</name>
    <dbReference type="NCBI Taxonomy" id="1287681"/>
    <lineage>
        <taxon>Eukaryota</taxon>
        <taxon>Fungi</taxon>
        <taxon>Dikarya</taxon>
        <taxon>Ascomycota</taxon>
        <taxon>Pezizomycotina</taxon>
        <taxon>Sordariomycetes</taxon>
        <taxon>Xylariomycetidae</taxon>
        <taxon>Xylariales</taxon>
        <taxon>Diatrypaceae</taxon>
        <taxon>Eutypa</taxon>
    </lineage>
</organism>
<feature type="transmembrane region" description="Helical" evidence="6">
    <location>
        <begin position="100"/>
        <end position="121"/>
    </location>
</feature>
<accession>M7THR0</accession>
<evidence type="ECO:0000313" key="8">
    <source>
        <dbReference type="Proteomes" id="UP000012174"/>
    </source>
</evidence>
<name>M7THR0_EUTLA</name>
<evidence type="ECO:0000256" key="6">
    <source>
        <dbReference type="SAM" id="Phobius"/>
    </source>
</evidence>
<evidence type="ECO:0000256" key="5">
    <source>
        <dbReference type="SAM" id="MobiDB-lite"/>
    </source>
</evidence>
<feature type="compositionally biased region" description="Basic and acidic residues" evidence="5">
    <location>
        <begin position="305"/>
        <end position="315"/>
    </location>
</feature>
<dbReference type="AlphaFoldDB" id="M7THR0"/>
<protein>
    <recommendedName>
        <fullName evidence="9">Alpha beta hydrolase fold-1 protein</fullName>
    </recommendedName>
</protein>
<feature type="transmembrane region" description="Helical" evidence="6">
    <location>
        <begin position="141"/>
        <end position="163"/>
    </location>
</feature>